<dbReference type="InterPro" id="IPR051036">
    <property type="entry name" value="SIGLEC"/>
</dbReference>
<feature type="transmembrane region" description="Helical" evidence="9">
    <location>
        <begin position="433"/>
        <end position="454"/>
    </location>
</feature>
<comment type="similarity">
    <text evidence="8">Belongs to the immunoglobulin superfamily. SIGLEC (sialic acid binding Ig-like lectin) family.</text>
</comment>
<protein>
    <recommendedName>
        <fullName evidence="11">Ig-like domain-containing protein</fullName>
    </recommendedName>
</protein>
<evidence type="ECO:0000256" key="4">
    <source>
        <dbReference type="ARBA" id="ARBA00022889"/>
    </source>
</evidence>
<reference evidence="12" key="2">
    <citation type="submission" date="2025-09" db="UniProtKB">
        <authorList>
            <consortium name="Ensembl"/>
        </authorList>
    </citation>
    <scope>IDENTIFICATION</scope>
</reference>
<dbReference type="Pfam" id="PF13895">
    <property type="entry name" value="Ig_2"/>
    <property type="match status" value="1"/>
</dbReference>
<dbReference type="GO" id="GO:0007155">
    <property type="term" value="P:cell adhesion"/>
    <property type="evidence" value="ECO:0007669"/>
    <property type="project" value="UniProtKB-KW"/>
</dbReference>
<sequence>MLWSLLLPLLWAGEWGQGQELGVQGQGNSHISVGSLAWGSRYQLTVPESVTTQEGLCTLVYCSVFYLTSVIFADSVFGYWFLEGANANQDSPVATNNPDRPVQTETKGRFYLLGNPKVSNCSLLIKDLQESDTGVYFFRVETGIFVKYSYMKNNLFSVGTLALTQTPDFQVPMTLETGHTAHLICSVPWAYEGGTPPVFTWMTVAFTSLTVRDALSSVLSRGRALWDRPRLLSACPERQVLHSNSSLRVQEGESLRLVCMADSNTPATLNWTKVNLTSGFVHPSTPEVLQLEDHGDYVCRAQNSLGTQDASVNLSVRSPLQLLGPSRSWEAEGLHCGCSFRAWPAPSLHWRLGEGLLGGNSSNASFTVTSSSTGPWANSSLSLHGVFSSNLRLSCEAQNDLGAQRGTVLLVEGPLSLLLAGKPEASVERIQRFVMGDGIMVLLAVCLCLIFIIVKLYRRKSALKLVSQEVGHLAKNPVSMVNDAHVSPRRVSVLTRQPRQASDFPGCPLFLLTKLFST</sequence>
<dbReference type="PROSITE" id="PS50835">
    <property type="entry name" value="IG_LIKE"/>
    <property type="match status" value="1"/>
</dbReference>
<evidence type="ECO:0000256" key="10">
    <source>
        <dbReference type="SAM" id="SignalP"/>
    </source>
</evidence>
<organism evidence="12 13">
    <name type="scientific">Nannospalax galili</name>
    <name type="common">Northern Israeli blind subterranean mole rat</name>
    <name type="synonym">Spalax galili</name>
    <dbReference type="NCBI Taxonomy" id="1026970"/>
    <lineage>
        <taxon>Eukaryota</taxon>
        <taxon>Metazoa</taxon>
        <taxon>Chordata</taxon>
        <taxon>Craniata</taxon>
        <taxon>Vertebrata</taxon>
        <taxon>Euteleostomi</taxon>
        <taxon>Mammalia</taxon>
        <taxon>Eutheria</taxon>
        <taxon>Euarchontoglires</taxon>
        <taxon>Glires</taxon>
        <taxon>Rodentia</taxon>
        <taxon>Myomorpha</taxon>
        <taxon>Muroidea</taxon>
        <taxon>Spalacidae</taxon>
        <taxon>Spalacinae</taxon>
        <taxon>Nannospalax</taxon>
    </lineage>
</organism>
<keyword evidence="13" id="KW-1185">Reference proteome</keyword>
<keyword evidence="7" id="KW-0393">Immunoglobulin domain</keyword>
<evidence type="ECO:0000313" key="13">
    <source>
        <dbReference type="Proteomes" id="UP000694381"/>
    </source>
</evidence>
<feature type="chain" id="PRO_5034770447" description="Ig-like domain-containing protein" evidence="10">
    <location>
        <begin position="19"/>
        <end position="518"/>
    </location>
</feature>
<dbReference type="PANTHER" id="PTHR12035">
    <property type="entry name" value="SIALIC ACID BINDING IMMUNOGLOBULIN-LIKE LECTIN"/>
    <property type="match status" value="1"/>
</dbReference>
<dbReference type="GeneTree" id="ENSGT01150000286907"/>
<dbReference type="Gene3D" id="2.60.40.10">
    <property type="entry name" value="Immunoglobulins"/>
    <property type="match status" value="3"/>
</dbReference>
<evidence type="ECO:0000259" key="11">
    <source>
        <dbReference type="PROSITE" id="PS50835"/>
    </source>
</evidence>
<evidence type="ECO:0000256" key="6">
    <source>
        <dbReference type="ARBA" id="ARBA00023136"/>
    </source>
</evidence>
<name>A0A8C6R0G0_NANGA</name>
<evidence type="ECO:0000256" key="5">
    <source>
        <dbReference type="ARBA" id="ARBA00022989"/>
    </source>
</evidence>
<dbReference type="InterPro" id="IPR003599">
    <property type="entry name" value="Ig_sub"/>
</dbReference>
<dbReference type="Proteomes" id="UP000694381">
    <property type="component" value="Unassembled WGS sequence"/>
</dbReference>
<keyword evidence="5 9" id="KW-1133">Transmembrane helix</keyword>
<feature type="signal peptide" evidence="10">
    <location>
        <begin position="1"/>
        <end position="18"/>
    </location>
</feature>
<dbReference type="SMART" id="SM00409">
    <property type="entry name" value="IG"/>
    <property type="match status" value="2"/>
</dbReference>
<dbReference type="PANTHER" id="PTHR12035:SF132">
    <property type="entry name" value="MYELOID CELL SURFACE ANTIGEN CD33"/>
    <property type="match status" value="1"/>
</dbReference>
<dbReference type="GO" id="GO:0005886">
    <property type="term" value="C:plasma membrane"/>
    <property type="evidence" value="ECO:0007669"/>
    <property type="project" value="TreeGrafter"/>
</dbReference>
<dbReference type="InterPro" id="IPR013783">
    <property type="entry name" value="Ig-like_fold"/>
</dbReference>
<evidence type="ECO:0000256" key="2">
    <source>
        <dbReference type="ARBA" id="ARBA00022692"/>
    </source>
</evidence>
<dbReference type="Pfam" id="PF07686">
    <property type="entry name" value="V-set"/>
    <property type="match status" value="1"/>
</dbReference>
<dbReference type="GO" id="GO:0030246">
    <property type="term" value="F:carbohydrate binding"/>
    <property type="evidence" value="ECO:0007669"/>
    <property type="project" value="UniProtKB-KW"/>
</dbReference>
<dbReference type="InterPro" id="IPR003598">
    <property type="entry name" value="Ig_sub2"/>
</dbReference>
<evidence type="ECO:0000256" key="8">
    <source>
        <dbReference type="ARBA" id="ARBA00038361"/>
    </source>
</evidence>
<dbReference type="AlphaFoldDB" id="A0A8C6R0G0"/>
<dbReference type="InterPro" id="IPR007110">
    <property type="entry name" value="Ig-like_dom"/>
</dbReference>
<comment type="subcellular location">
    <subcellularLocation>
        <location evidence="1">Membrane</location>
        <topology evidence="1">Single-pass type I membrane protein</topology>
    </subcellularLocation>
</comment>
<accession>A0A8C6R0G0</accession>
<dbReference type="InterPro" id="IPR013106">
    <property type="entry name" value="Ig_V-set"/>
</dbReference>
<keyword evidence="4" id="KW-0130">Cell adhesion</keyword>
<dbReference type="SUPFAM" id="SSF48726">
    <property type="entry name" value="Immunoglobulin"/>
    <property type="match status" value="3"/>
</dbReference>
<evidence type="ECO:0000256" key="1">
    <source>
        <dbReference type="ARBA" id="ARBA00004479"/>
    </source>
</evidence>
<evidence type="ECO:0000256" key="3">
    <source>
        <dbReference type="ARBA" id="ARBA00022734"/>
    </source>
</evidence>
<keyword evidence="6 9" id="KW-0472">Membrane</keyword>
<keyword evidence="2 9" id="KW-0812">Transmembrane</keyword>
<evidence type="ECO:0000313" key="12">
    <source>
        <dbReference type="Ensembl" id="ENSNGAP00000009543.1"/>
    </source>
</evidence>
<feature type="domain" description="Ig-like" evidence="11">
    <location>
        <begin position="236"/>
        <end position="315"/>
    </location>
</feature>
<proteinExistence type="inferred from homology"/>
<evidence type="ECO:0000256" key="7">
    <source>
        <dbReference type="ARBA" id="ARBA00023319"/>
    </source>
</evidence>
<dbReference type="OMA" id="QYTEEDP"/>
<evidence type="ECO:0000256" key="9">
    <source>
        <dbReference type="SAM" id="Phobius"/>
    </source>
</evidence>
<reference evidence="12" key="1">
    <citation type="submission" date="2025-08" db="UniProtKB">
        <authorList>
            <consortium name="Ensembl"/>
        </authorList>
    </citation>
    <scope>IDENTIFICATION</scope>
</reference>
<dbReference type="SMART" id="SM00408">
    <property type="entry name" value="IGc2"/>
    <property type="match status" value="1"/>
</dbReference>
<dbReference type="InterPro" id="IPR036179">
    <property type="entry name" value="Ig-like_dom_sf"/>
</dbReference>
<dbReference type="GO" id="GO:0033691">
    <property type="term" value="F:sialic acid binding"/>
    <property type="evidence" value="ECO:0007669"/>
    <property type="project" value="TreeGrafter"/>
</dbReference>
<keyword evidence="10" id="KW-0732">Signal</keyword>
<keyword evidence="3" id="KW-0430">Lectin</keyword>
<dbReference type="Ensembl" id="ENSNGAT00000015058.1">
    <property type="protein sequence ID" value="ENSNGAP00000009543.1"/>
    <property type="gene ID" value="ENSNGAG00000012191.1"/>
</dbReference>